<dbReference type="GO" id="GO:0003729">
    <property type="term" value="F:mRNA binding"/>
    <property type="evidence" value="ECO:0007669"/>
    <property type="project" value="InterPro"/>
</dbReference>
<feature type="compositionally biased region" description="Polar residues" evidence="6">
    <location>
        <begin position="66"/>
        <end position="76"/>
    </location>
</feature>
<gene>
    <name evidence="8" type="ORF">Slati_3025100</name>
</gene>
<dbReference type="PANTHER" id="PTHR12547">
    <property type="entry name" value="CCCH ZINC FINGER/TIS11-RELATED"/>
    <property type="match status" value="1"/>
</dbReference>
<keyword evidence="3 5" id="KW-0863">Zinc-finger</keyword>
<feature type="zinc finger region" description="C3H1-type" evidence="5">
    <location>
        <begin position="154"/>
        <end position="182"/>
    </location>
</feature>
<dbReference type="InterPro" id="IPR036855">
    <property type="entry name" value="Znf_CCCH_sf"/>
</dbReference>
<reference evidence="8" key="1">
    <citation type="submission" date="2020-06" db="EMBL/GenBank/DDBJ databases">
        <authorList>
            <person name="Li T."/>
            <person name="Hu X."/>
            <person name="Zhang T."/>
            <person name="Song X."/>
            <person name="Zhang H."/>
            <person name="Dai N."/>
            <person name="Sheng W."/>
            <person name="Hou X."/>
            <person name="Wei L."/>
        </authorList>
    </citation>
    <scope>NUCLEOTIDE SEQUENCE</scope>
    <source>
        <strain evidence="8">KEN1</strain>
        <tissue evidence="8">Leaf</tissue>
    </source>
</reference>
<feature type="region of interest" description="Disordered" evidence="6">
    <location>
        <begin position="1"/>
        <end position="89"/>
    </location>
</feature>
<dbReference type="PROSITE" id="PS50103">
    <property type="entry name" value="ZF_C3H1"/>
    <property type="match status" value="2"/>
</dbReference>
<dbReference type="InterPro" id="IPR041367">
    <property type="entry name" value="Znf-CCCH_4"/>
</dbReference>
<keyword evidence="2" id="KW-0677">Repeat</keyword>
<feature type="zinc finger region" description="C3H1-type" evidence="5">
    <location>
        <begin position="95"/>
        <end position="122"/>
    </location>
</feature>
<keyword evidence="4 5" id="KW-0862">Zinc</keyword>
<dbReference type="Pfam" id="PF25427">
    <property type="entry name" value="zf-CCCH_UNK"/>
    <property type="match status" value="1"/>
</dbReference>
<evidence type="ECO:0000256" key="5">
    <source>
        <dbReference type="PROSITE-ProRule" id="PRU00723"/>
    </source>
</evidence>
<dbReference type="InterPro" id="IPR000571">
    <property type="entry name" value="Znf_CCCH"/>
</dbReference>
<evidence type="ECO:0000313" key="8">
    <source>
        <dbReference type="EMBL" id="KAL0428503.1"/>
    </source>
</evidence>
<proteinExistence type="predicted"/>
<evidence type="ECO:0000259" key="7">
    <source>
        <dbReference type="PROSITE" id="PS50103"/>
    </source>
</evidence>
<feature type="domain" description="C3H1-type" evidence="7">
    <location>
        <begin position="95"/>
        <end position="122"/>
    </location>
</feature>
<dbReference type="EMBL" id="JACGWN010000010">
    <property type="protein sequence ID" value="KAL0428503.1"/>
    <property type="molecule type" value="Genomic_DNA"/>
</dbReference>
<evidence type="ECO:0000256" key="1">
    <source>
        <dbReference type="ARBA" id="ARBA00022723"/>
    </source>
</evidence>
<dbReference type="SMART" id="SM00356">
    <property type="entry name" value="ZnF_C3H1"/>
    <property type="match status" value="2"/>
</dbReference>
<reference evidence="8" key="2">
    <citation type="journal article" date="2024" name="Plant">
        <title>Genomic evolution and insights into agronomic trait innovations of Sesamum species.</title>
        <authorList>
            <person name="Miao H."/>
            <person name="Wang L."/>
            <person name="Qu L."/>
            <person name="Liu H."/>
            <person name="Sun Y."/>
            <person name="Le M."/>
            <person name="Wang Q."/>
            <person name="Wei S."/>
            <person name="Zheng Y."/>
            <person name="Lin W."/>
            <person name="Duan Y."/>
            <person name="Cao H."/>
            <person name="Xiong S."/>
            <person name="Wang X."/>
            <person name="Wei L."/>
            <person name="Li C."/>
            <person name="Ma Q."/>
            <person name="Ju M."/>
            <person name="Zhao R."/>
            <person name="Li G."/>
            <person name="Mu C."/>
            <person name="Tian Q."/>
            <person name="Mei H."/>
            <person name="Zhang T."/>
            <person name="Gao T."/>
            <person name="Zhang H."/>
        </authorList>
    </citation>
    <scope>NUCLEOTIDE SEQUENCE</scope>
    <source>
        <strain evidence="8">KEN1</strain>
    </source>
</reference>
<accession>A0AAW2VH54</accession>
<keyword evidence="1 5" id="KW-0479">Metal-binding</keyword>
<evidence type="ECO:0000256" key="2">
    <source>
        <dbReference type="ARBA" id="ARBA00022737"/>
    </source>
</evidence>
<name>A0AAW2VH54_9LAMI</name>
<sequence length="354" mass="39650">MSYPDSTPPPQSFMSPPFAGGDGGGYWLPFLMGNDHQQQQQQQQQPDLISQFDRPPPFKRPRTNEKPQNFSSFQQMNPRINPPNIPGNKGTSHIFYKTRICAKFTEGTCRNGEHCTFAHGNEDLREPPPNWQELIREKERGAGNGSWGDDQRMIHRMKICKKYYNGEDCPYGDKCNFLHERGPPQLKKFKVDMPGQRESSAISIGVTGDARGAALILIKRPTGKQSCAANGRWASVPLEKDAILLMDSQAIENLFNHIRIMKISEAKTKTKLKYSGTLDEAELVMNGVPVPRKAASVSAFSTPPANPMVAPPLNVDGEQKKTSKWKLTKKINRIYADWLDDLTPPNCSPGVEEI</sequence>
<dbReference type="GO" id="GO:0051252">
    <property type="term" value="P:regulation of RNA metabolic process"/>
    <property type="evidence" value="ECO:0007669"/>
    <property type="project" value="UniProtKB-ARBA"/>
</dbReference>
<dbReference type="SUPFAM" id="SSF90229">
    <property type="entry name" value="CCCH zinc finger"/>
    <property type="match status" value="2"/>
</dbReference>
<dbReference type="Gene3D" id="4.10.1000.10">
    <property type="entry name" value="Zinc finger, CCCH-type"/>
    <property type="match status" value="2"/>
</dbReference>
<dbReference type="AlphaFoldDB" id="A0AAW2VH54"/>
<organism evidence="8">
    <name type="scientific">Sesamum latifolium</name>
    <dbReference type="NCBI Taxonomy" id="2727402"/>
    <lineage>
        <taxon>Eukaryota</taxon>
        <taxon>Viridiplantae</taxon>
        <taxon>Streptophyta</taxon>
        <taxon>Embryophyta</taxon>
        <taxon>Tracheophyta</taxon>
        <taxon>Spermatophyta</taxon>
        <taxon>Magnoliopsida</taxon>
        <taxon>eudicotyledons</taxon>
        <taxon>Gunneridae</taxon>
        <taxon>Pentapetalae</taxon>
        <taxon>asterids</taxon>
        <taxon>lamiids</taxon>
        <taxon>Lamiales</taxon>
        <taxon>Pedaliaceae</taxon>
        <taxon>Sesamum</taxon>
    </lineage>
</organism>
<dbReference type="GO" id="GO:0008270">
    <property type="term" value="F:zinc ion binding"/>
    <property type="evidence" value="ECO:0007669"/>
    <property type="project" value="UniProtKB-KW"/>
</dbReference>
<protein>
    <submittedName>
        <fullName evidence="8">Zinc finger CCCH domain-containing protein 39</fullName>
    </submittedName>
</protein>
<dbReference type="FunFam" id="4.10.1000.10:FF:000003">
    <property type="entry name" value="Zinc finger CCCH domain-containing protein"/>
    <property type="match status" value="1"/>
</dbReference>
<dbReference type="Pfam" id="PF18044">
    <property type="entry name" value="zf-CCCH_4"/>
    <property type="match status" value="1"/>
</dbReference>
<evidence type="ECO:0000256" key="3">
    <source>
        <dbReference type="ARBA" id="ARBA00022771"/>
    </source>
</evidence>
<dbReference type="PANTHER" id="PTHR12547:SF121">
    <property type="entry name" value="ZINC FINGER CCCH DOMAIN-CONTAINING PROTEIN 39"/>
    <property type="match status" value="1"/>
</dbReference>
<evidence type="ECO:0000256" key="4">
    <source>
        <dbReference type="ARBA" id="ARBA00022833"/>
    </source>
</evidence>
<dbReference type="InterPro" id="IPR045877">
    <property type="entry name" value="ZFP36-like"/>
</dbReference>
<feature type="domain" description="C3H1-type" evidence="7">
    <location>
        <begin position="154"/>
        <end position="182"/>
    </location>
</feature>
<comment type="caution">
    <text evidence="8">The sequence shown here is derived from an EMBL/GenBank/DDBJ whole genome shotgun (WGS) entry which is preliminary data.</text>
</comment>
<evidence type="ECO:0000256" key="6">
    <source>
        <dbReference type="SAM" id="MobiDB-lite"/>
    </source>
</evidence>
<feature type="compositionally biased region" description="Pro residues" evidence="6">
    <location>
        <begin position="1"/>
        <end position="11"/>
    </location>
</feature>
<dbReference type="GO" id="GO:0010468">
    <property type="term" value="P:regulation of gene expression"/>
    <property type="evidence" value="ECO:0007669"/>
    <property type="project" value="UniProtKB-ARBA"/>
</dbReference>